<dbReference type="AlphaFoldDB" id="B9YBH8"/>
<protein>
    <submittedName>
        <fullName evidence="1">Uncharacterized protein</fullName>
    </submittedName>
</protein>
<accession>B9YBH8</accession>
<evidence type="ECO:0000313" key="2">
    <source>
        <dbReference type="Proteomes" id="UP000005950"/>
    </source>
</evidence>
<dbReference type="HOGENOM" id="CLU_1063557_0_0_9"/>
<proteinExistence type="predicted"/>
<reference evidence="1 2" key="1">
    <citation type="submission" date="2008-12" db="EMBL/GenBank/DDBJ databases">
        <authorList>
            <person name="Fulton L."/>
            <person name="Clifton S."/>
            <person name="Fulton B."/>
            <person name="Xu J."/>
            <person name="Minx P."/>
            <person name="Pepin K.H."/>
            <person name="Johnson M."/>
            <person name="Bhonagiri V."/>
            <person name="Nash W.E."/>
            <person name="Mardis E.R."/>
            <person name="Wilson R.K."/>
        </authorList>
    </citation>
    <scope>NUCLEOTIDE SEQUENCE [LARGE SCALE GENOMIC DNA]</scope>
    <source>
        <strain evidence="1 2">DSM 12042</strain>
    </source>
</reference>
<gene>
    <name evidence="1" type="ORF">HOLDEFILI_03185</name>
</gene>
<evidence type="ECO:0000313" key="1">
    <source>
        <dbReference type="EMBL" id="EEF66699.1"/>
    </source>
</evidence>
<organism evidence="1 2">
    <name type="scientific">Holdemania filiformis DSM 12042</name>
    <dbReference type="NCBI Taxonomy" id="545696"/>
    <lineage>
        <taxon>Bacteria</taxon>
        <taxon>Bacillati</taxon>
        <taxon>Bacillota</taxon>
        <taxon>Erysipelotrichia</taxon>
        <taxon>Erysipelotrichales</taxon>
        <taxon>Erysipelotrichaceae</taxon>
        <taxon>Holdemania</taxon>
    </lineage>
</organism>
<feature type="non-terminal residue" evidence="1">
    <location>
        <position position="262"/>
    </location>
</feature>
<comment type="caution">
    <text evidence="1">The sequence shown here is derived from an EMBL/GenBank/DDBJ whole genome shotgun (WGS) entry which is preliminary data.</text>
</comment>
<name>B9YBH8_9FIRM</name>
<dbReference type="Proteomes" id="UP000005950">
    <property type="component" value="Unassembled WGS sequence"/>
</dbReference>
<dbReference type="STRING" id="545696.HOLDEFILI_03185"/>
<sequence length="262" mass="29229">MKLRGDSAFLQVSAQNLRFLFRFVVSRRRLKKQQFVHSDLKLKEMAARSELISDAKTFTMNLSEFPLAFRRSKMRKQGKKWAAFLLCCLLLPVTPVKAETAVIEVVDYRDGQETVLQTFGTVKSAADYYAKHRDDASVANLGVRQDGKLIAVDQGIVFFASEGCKVNTEYKDADTGNDGYLNGCYGADGAALDTDFTRMQVDFKISGVRGRVKLAEVTLVPLDQAGNLSSYTIRDGRLYHQIRQSQSSSRYATMIDLGPVPA</sequence>
<dbReference type="EMBL" id="ACCF01000199">
    <property type="protein sequence ID" value="EEF66699.1"/>
    <property type="molecule type" value="Genomic_DNA"/>
</dbReference>
<reference evidence="1 2" key="2">
    <citation type="submission" date="2009-02" db="EMBL/GenBank/DDBJ databases">
        <title>Draft genome sequence of Holdemania filiformis DSM 12042.</title>
        <authorList>
            <person name="Sudarsanam P."/>
            <person name="Ley R."/>
            <person name="Guruge J."/>
            <person name="Turnbaugh P.J."/>
            <person name="Mahowald M."/>
            <person name="Liep D."/>
            <person name="Gordon J."/>
        </authorList>
    </citation>
    <scope>NUCLEOTIDE SEQUENCE [LARGE SCALE GENOMIC DNA]</scope>
    <source>
        <strain evidence="1 2">DSM 12042</strain>
    </source>
</reference>